<dbReference type="GO" id="GO:0004930">
    <property type="term" value="F:G protein-coupled receptor activity"/>
    <property type="evidence" value="ECO:0007669"/>
    <property type="project" value="TreeGrafter"/>
</dbReference>
<evidence type="ECO:0000313" key="7">
    <source>
        <dbReference type="EMBL" id="KAJ3227613.1"/>
    </source>
</evidence>
<keyword evidence="3 5" id="KW-1133">Transmembrane helix</keyword>
<evidence type="ECO:0000313" key="8">
    <source>
        <dbReference type="Proteomes" id="UP001211065"/>
    </source>
</evidence>
<dbReference type="Gene3D" id="1.20.1070.10">
    <property type="entry name" value="Rhodopsin 7-helix transmembrane proteins"/>
    <property type="match status" value="1"/>
</dbReference>
<reference evidence="7" key="1">
    <citation type="submission" date="2020-05" db="EMBL/GenBank/DDBJ databases">
        <title>Phylogenomic resolution of chytrid fungi.</title>
        <authorList>
            <person name="Stajich J.E."/>
            <person name="Amses K."/>
            <person name="Simmons R."/>
            <person name="Seto K."/>
            <person name="Myers J."/>
            <person name="Bonds A."/>
            <person name="Quandt C.A."/>
            <person name="Barry K."/>
            <person name="Liu P."/>
            <person name="Grigoriev I."/>
            <person name="Longcore J.E."/>
            <person name="James T.Y."/>
        </authorList>
    </citation>
    <scope>NUCLEOTIDE SEQUENCE</scope>
    <source>
        <strain evidence="7">JEL0476</strain>
    </source>
</reference>
<feature type="transmembrane region" description="Helical" evidence="5">
    <location>
        <begin position="159"/>
        <end position="178"/>
    </location>
</feature>
<sequence length="234" mass="26057">MLSTASIVLSNIPMSGNLCTANGFIGQWTVQAADFSTLAIALVTFYILLNSSNAVNAMNSVNRYIYLIIALIWGVSFSTALVGYFIAGYAWTGTWCWFPEQALYPRYFLTHGPRIKDINQNKRLKKDIQINDKNQKLNQSDTSANQKNNQVNKTVNKMLLFPILYVLLWSGGMANRILDATTGATDLSRFLQGFTQFIPFADSILYASVIGIRKIRSDSSQSSYSKSMIKSISA</sequence>
<organism evidence="7 8">
    <name type="scientific">Clydaea vesicula</name>
    <dbReference type="NCBI Taxonomy" id="447962"/>
    <lineage>
        <taxon>Eukaryota</taxon>
        <taxon>Fungi</taxon>
        <taxon>Fungi incertae sedis</taxon>
        <taxon>Chytridiomycota</taxon>
        <taxon>Chytridiomycota incertae sedis</taxon>
        <taxon>Chytridiomycetes</taxon>
        <taxon>Lobulomycetales</taxon>
        <taxon>Lobulomycetaceae</taxon>
        <taxon>Clydaea</taxon>
    </lineage>
</organism>
<keyword evidence="8" id="KW-1185">Reference proteome</keyword>
<dbReference type="Proteomes" id="UP001211065">
    <property type="component" value="Unassembled WGS sequence"/>
</dbReference>
<dbReference type="PANTHER" id="PTHR23112">
    <property type="entry name" value="G PROTEIN-COUPLED RECEPTOR 157-RELATED"/>
    <property type="match status" value="1"/>
</dbReference>
<keyword evidence="2 5" id="KW-0812">Transmembrane</keyword>
<keyword evidence="4 5" id="KW-0472">Membrane</keyword>
<proteinExistence type="predicted"/>
<protein>
    <recommendedName>
        <fullName evidence="6">Glucose receptor Git3-like N-terminal domain-containing protein</fullName>
    </recommendedName>
</protein>
<feature type="domain" description="Glucose receptor Git3-like N-terminal" evidence="6">
    <location>
        <begin position="8"/>
        <end position="114"/>
    </location>
</feature>
<dbReference type="EMBL" id="JADGJW010000013">
    <property type="protein sequence ID" value="KAJ3227613.1"/>
    <property type="molecule type" value="Genomic_DNA"/>
</dbReference>
<evidence type="ECO:0000256" key="2">
    <source>
        <dbReference type="ARBA" id="ARBA00022692"/>
    </source>
</evidence>
<dbReference type="PANTHER" id="PTHR23112:SF0">
    <property type="entry name" value="TRANSMEMBRANE PROTEIN 116"/>
    <property type="match status" value="1"/>
</dbReference>
<dbReference type="GO" id="GO:0005886">
    <property type="term" value="C:plasma membrane"/>
    <property type="evidence" value="ECO:0007669"/>
    <property type="project" value="TreeGrafter"/>
</dbReference>
<evidence type="ECO:0000256" key="3">
    <source>
        <dbReference type="ARBA" id="ARBA00022989"/>
    </source>
</evidence>
<dbReference type="GO" id="GO:0007189">
    <property type="term" value="P:adenylate cyclase-activating G protein-coupled receptor signaling pathway"/>
    <property type="evidence" value="ECO:0007669"/>
    <property type="project" value="TreeGrafter"/>
</dbReference>
<feature type="transmembrane region" description="Helical" evidence="5">
    <location>
        <begin position="190"/>
        <end position="212"/>
    </location>
</feature>
<evidence type="ECO:0000256" key="1">
    <source>
        <dbReference type="ARBA" id="ARBA00004141"/>
    </source>
</evidence>
<evidence type="ECO:0000256" key="4">
    <source>
        <dbReference type="ARBA" id="ARBA00023136"/>
    </source>
</evidence>
<dbReference type="AlphaFoldDB" id="A0AAD5Y1Q0"/>
<gene>
    <name evidence="7" type="ORF">HK099_001120</name>
</gene>
<feature type="transmembrane region" description="Helical" evidence="5">
    <location>
        <begin position="32"/>
        <end position="49"/>
    </location>
</feature>
<feature type="transmembrane region" description="Helical" evidence="5">
    <location>
        <begin position="64"/>
        <end position="87"/>
    </location>
</feature>
<evidence type="ECO:0000259" key="6">
    <source>
        <dbReference type="Pfam" id="PF11710"/>
    </source>
</evidence>
<comment type="caution">
    <text evidence="7">The sequence shown here is derived from an EMBL/GenBank/DDBJ whole genome shotgun (WGS) entry which is preliminary data.</text>
</comment>
<evidence type="ECO:0000256" key="5">
    <source>
        <dbReference type="SAM" id="Phobius"/>
    </source>
</evidence>
<comment type="subcellular location">
    <subcellularLocation>
        <location evidence="1">Membrane</location>
        <topology evidence="1">Multi-pass membrane protein</topology>
    </subcellularLocation>
</comment>
<accession>A0AAD5Y1Q0</accession>
<dbReference type="Pfam" id="PF11710">
    <property type="entry name" value="Git3"/>
    <property type="match status" value="1"/>
</dbReference>
<name>A0AAD5Y1Q0_9FUNG</name>
<dbReference type="InterPro" id="IPR023041">
    <property type="entry name" value="Glucose_rcpt_Git3-like_N"/>
</dbReference>